<dbReference type="EMBL" id="BAAAZG010000042">
    <property type="protein sequence ID" value="GAA4088499.1"/>
    <property type="molecule type" value="Genomic_DNA"/>
</dbReference>
<evidence type="ECO:0000313" key="2">
    <source>
        <dbReference type="EMBL" id="GAA4088499.1"/>
    </source>
</evidence>
<dbReference type="Proteomes" id="UP001500683">
    <property type="component" value="Unassembled WGS sequence"/>
</dbReference>
<protein>
    <submittedName>
        <fullName evidence="2">Serine hydrolase domain-containing protein</fullName>
    </submittedName>
</protein>
<proteinExistence type="predicted"/>
<organism evidence="2 3">
    <name type="scientific">Actinomadura miaoliensis</name>
    <dbReference type="NCBI Taxonomy" id="430685"/>
    <lineage>
        <taxon>Bacteria</taxon>
        <taxon>Bacillati</taxon>
        <taxon>Actinomycetota</taxon>
        <taxon>Actinomycetes</taxon>
        <taxon>Streptosporangiales</taxon>
        <taxon>Thermomonosporaceae</taxon>
        <taxon>Actinomadura</taxon>
    </lineage>
</organism>
<accession>A0ABP7WG84</accession>
<dbReference type="InterPro" id="IPR012338">
    <property type="entry name" value="Beta-lactam/transpept-like"/>
</dbReference>
<comment type="caution">
    <text evidence="2">The sequence shown here is derived from an EMBL/GenBank/DDBJ whole genome shotgun (WGS) entry which is preliminary data.</text>
</comment>
<dbReference type="GO" id="GO:0016787">
    <property type="term" value="F:hydrolase activity"/>
    <property type="evidence" value="ECO:0007669"/>
    <property type="project" value="UniProtKB-KW"/>
</dbReference>
<dbReference type="InterPro" id="IPR001466">
    <property type="entry name" value="Beta-lactam-related"/>
</dbReference>
<sequence length="375" mass="39423">MNADLQAQVQQAIEQMVESGAERGVQVAVYQHGKPVVEAAAGVADPDTGRAVTLGTVFYNWSIGKAATATVVHVLVERGLFGYDTPVAELWPEFAAHGKGGVTVQHALNQTAGVPGIPLDSTIEDLCDWEKMCAAVADAEPWWEAGTKIGYHAYTFGYILGEVVRRVTGRPISRVLEEEVAGPLGVSGELYFGMPASEHGRLARLEDAPMPEGQAPEAEAFGEMPADLPLFRSAPMHAFPTAALGNRTDMLEADIPAGGKTSARAMARLYAALLDEVDGVRLISPERLAEVTAPSASGPDQVFGMPTTWGLGYSVGFPMDPELDSPTLFGVGGVGGSFACGDTATGIAFALTKNRLTNDMNAVGQVLPLVIKALS</sequence>
<dbReference type="PANTHER" id="PTHR43319:SF3">
    <property type="entry name" value="BETA-LACTAMASE-RELATED DOMAIN-CONTAINING PROTEIN"/>
    <property type="match status" value="1"/>
</dbReference>
<reference evidence="3" key="1">
    <citation type="journal article" date="2019" name="Int. J. Syst. Evol. Microbiol.">
        <title>The Global Catalogue of Microorganisms (GCM) 10K type strain sequencing project: providing services to taxonomists for standard genome sequencing and annotation.</title>
        <authorList>
            <consortium name="The Broad Institute Genomics Platform"/>
            <consortium name="The Broad Institute Genome Sequencing Center for Infectious Disease"/>
            <person name="Wu L."/>
            <person name="Ma J."/>
        </authorList>
    </citation>
    <scope>NUCLEOTIDE SEQUENCE [LARGE SCALE GENOMIC DNA]</scope>
    <source>
        <strain evidence="3">JCM 16702</strain>
    </source>
</reference>
<keyword evidence="3" id="KW-1185">Reference proteome</keyword>
<dbReference type="SUPFAM" id="SSF56601">
    <property type="entry name" value="beta-lactamase/transpeptidase-like"/>
    <property type="match status" value="1"/>
</dbReference>
<evidence type="ECO:0000259" key="1">
    <source>
        <dbReference type="Pfam" id="PF00144"/>
    </source>
</evidence>
<dbReference type="PANTHER" id="PTHR43319">
    <property type="entry name" value="BETA-LACTAMASE-RELATED"/>
    <property type="match status" value="1"/>
</dbReference>
<gene>
    <name evidence="2" type="ORF">GCM10022214_56120</name>
</gene>
<dbReference type="Gene3D" id="3.40.710.10">
    <property type="entry name" value="DD-peptidase/beta-lactamase superfamily"/>
    <property type="match status" value="1"/>
</dbReference>
<name>A0ABP7WG84_9ACTN</name>
<dbReference type="InterPro" id="IPR052907">
    <property type="entry name" value="Beta-lactamase/esterase"/>
</dbReference>
<feature type="domain" description="Beta-lactamase-related" evidence="1">
    <location>
        <begin position="9"/>
        <end position="359"/>
    </location>
</feature>
<dbReference type="RefSeq" id="WP_344953350.1">
    <property type="nucleotide sequence ID" value="NZ_BAAAZG010000042.1"/>
</dbReference>
<dbReference type="Pfam" id="PF00144">
    <property type="entry name" value="Beta-lactamase"/>
    <property type="match status" value="1"/>
</dbReference>
<evidence type="ECO:0000313" key="3">
    <source>
        <dbReference type="Proteomes" id="UP001500683"/>
    </source>
</evidence>
<keyword evidence="2" id="KW-0378">Hydrolase</keyword>